<feature type="compositionally biased region" description="Basic residues" evidence="1">
    <location>
        <begin position="30"/>
        <end position="43"/>
    </location>
</feature>
<dbReference type="AlphaFoldDB" id="A0A0F9JND7"/>
<sequence>MAKKAKKAKREAEQLRQQQVAIEAREKQSKKSTKAAKKQAKRHQREEQAAITARLYQAAEELVEQNKQLVGAIEMSIAASSKKGRKKGRKQTAKNRGGARAFANVYESGEHETGQDKPRRMKSTGPAGEALEALDFQVVDKPISKAKMEMLAFNEEIIKVVVHDSANDNDEPIPSFTNDGRAQNFIRGQTLPVKRKFVEQLAGCKKTIYTHIKVQDGQGNDTYDYIPHTTLAFPFMVVEDPNPRGQAWLAAIQQRG</sequence>
<organism evidence="2">
    <name type="scientific">marine sediment metagenome</name>
    <dbReference type="NCBI Taxonomy" id="412755"/>
    <lineage>
        <taxon>unclassified sequences</taxon>
        <taxon>metagenomes</taxon>
        <taxon>ecological metagenomes</taxon>
    </lineage>
</organism>
<dbReference type="EMBL" id="LAZR01017427">
    <property type="protein sequence ID" value="KKM00468.1"/>
    <property type="molecule type" value="Genomic_DNA"/>
</dbReference>
<gene>
    <name evidence="2" type="ORF">LCGC14_1804120</name>
</gene>
<feature type="compositionally biased region" description="Basic residues" evidence="1">
    <location>
        <begin position="82"/>
        <end position="93"/>
    </location>
</feature>
<accession>A0A0F9JND7</accession>
<protein>
    <submittedName>
        <fullName evidence="2">Uncharacterized protein</fullName>
    </submittedName>
</protein>
<evidence type="ECO:0000313" key="2">
    <source>
        <dbReference type="EMBL" id="KKM00468.1"/>
    </source>
</evidence>
<proteinExistence type="predicted"/>
<reference evidence="2" key="1">
    <citation type="journal article" date="2015" name="Nature">
        <title>Complex archaea that bridge the gap between prokaryotes and eukaryotes.</title>
        <authorList>
            <person name="Spang A."/>
            <person name="Saw J.H."/>
            <person name="Jorgensen S.L."/>
            <person name="Zaremba-Niedzwiedzka K."/>
            <person name="Martijn J."/>
            <person name="Lind A.E."/>
            <person name="van Eijk R."/>
            <person name="Schleper C."/>
            <person name="Guy L."/>
            <person name="Ettema T.J."/>
        </authorList>
    </citation>
    <scope>NUCLEOTIDE SEQUENCE</scope>
</reference>
<comment type="caution">
    <text evidence="2">The sequence shown here is derived from an EMBL/GenBank/DDBJ whole genome shotgun (WGS) entry which is preliminary data.</text>
</comment>
<name>A0A0F9JND7_9ZZZZ</name>
<feature type="compositionally biased region" description="Basic and acidic residues" evidence="1">
    <location>
        <begin position="108"/>
        <end position="118"/>
    </location>
</feature>
<feature type="region of interest" description="Disordered" evidence="1">
    <location>
        <begin position="1"/>
        <end position="49"/>
    </location>
</feature>
<feature type="region of interest" description="Disordered" evidence="1">
    <location>
        <begin position="79"/>
        <end position="125"/>
    </location>
</feature>
<evidence type="ECO:0000256" key="1">
    <source>
        <dbReference type="SAM" id="MobiDB-lite"/>
    </source>
</evidence>